<name>A0A8S5NSE5_9CAUD</name>
<protein>
    <submittedName>
        <fullName evidence="2">Uncharacterized protein</fullName>
    </submittedName>
</protein>
<evidence type="ECO:0000256" key="1">
    <source>
        <dbReference type="SAM" id="Phobius"/>
    </source>
</evidence>
<dbReference type="EMBL" id="BK015245">
    <property type="protein sequence ID" value="DAD97654.1"/>
    <property type="molecule type" value="Genomic_DNA"/>
</dbReference>
<feature type="transmembrane region" description="Helical" evidence="1">
    <location>
        <begin position="20"/>
        <end position="42"/>
    </location>
</feature>
<organism evidence="2">
    <name type="scientific">Siphoviridae sp. ct1TR2</name>
    <dbReference type="NCBI Taxonomy" id="2825309"/>
    <lineage>
        <taxon>Viruses</taxon>
        <taxon>Duplodnaviria</taxon>
        <taxon>Heunggongvirae</taxon>
        <taxon>Uroviricota</taxon>
        <taxon>Caudoviricetes</taxon>
    </lineage>
</organism>
<evidence type="ECO:0000313" key="2">
    <source>
        <dbReference type="EMBL" id="DAD97654.1"/>
    </source>
</evidence>
<keyword evidence="1" id="KW-0472">Membrane</keyword>
<keyword evidence="1" id="KW-0812">Transmembrane</keyword>
<reference evidence="2" key="1">
    <citation type="journal article" date="2021" name="Proc. Natl. Acad. Sci. U.S.A.">
        <title>A Catalog of Tens of Thousands of Viruses from Human Metagenomes Reveals Hidden Associations with Chronic Diseases.</title>
        <authorList>
            <person name="Tisza M.J."/>
            <person name="Buck C.B."/>
        </authorList>
    </citation>
    <scope>NUCLEOTIDE SEQUENCE</scope>
    <source>
        <strain evidence="2">Ct1TR2</strain>
    </source>
</reference>
<sequence>MMAWIQDRDIKSEGRWRIMLMILSVLLIVTDILLIVLEILFLKDMHNRKAEDEKSGMCDVEIVSDNVREKISKMKKEVGVGCSQEDLAQMRAEARRKRWEEER</sequence>
<accession>A0A8S5NSE5</accession>
<proteinExistence type="predicted"/>
<keyword evidence="1" id="KW-1133">Transmembrane helix</keyword>